<keyword evidence="2" id="KW-0863">Zinc-finger</keyword>
<proteinExistence type="predicted"/>
<dbReference type="PANTHER" id="PTHR42647:SF72">
    <property type="entry name" value="EF-HAND CALCIUM-BINDING DOMAIN-CONTAINING PROTEIN 4A"/>
    <property type="match status" value="1"/>
</dbReference>
<protein>
    <submittedName>
        <fullName evidence="5">SBP (S-ribonuclease binding protein) family protein</fullName>
    </submittedName>
</protein>
<name>A0AAV8CG18_9POAL</name>
<evidence type="ECO:0000313" key="5">
    <source>
        <dbReference type="EMBL" id="KAJ4754813.1"/>
    </source>
</evidence>
<dbReference type="GO" id="GO:0008270">
    <property type="term" value="F:zinc ion binding"/>
    <property type="evidence" value="ECO:0007669"/>
    <property type="project" value="UniProtKB-KW"/>
</dbReference>
<dbReference type="GO" id="GO:0004842">
    <property type="term" value="F:ubiquitin-protein transferase activity"/>
    <property type="evidence" value="ECO:0007669"/>
    <property type="project" value="TreeGrafter"/>
</dbReference>
<evidence type="ECO:0000256" key="3">
    <source>
        <dbReference type="ARBA" id="ARBA00022833"/>
    </source>
</evidence>
<evidence type="ECO:0000256" key="1">
    <source>
        <dbReference type="ARBA" id="ARBA00022723"/>
    </source>
</evidence>
<evidence type="ECO:0000256" key="4">
    <source>
        <dbReference type="SAM" id="SignalP"/>
    </source>
</evidence>
<keyword evidence="4" id="KW-0732">Signal</keyword>
<organism evidence="5 6">
    <name type="scientific">Rhynchospora pubera</name>
    <dbReference type="NCBI Taxonomy" id="906938"/>
    <lineage>
        <taxon>Eukaryota</taxon>
        <taxon>Viridiplantae</taxon>
        <taxon>Streptophyta</taxon>
        <taxon>Embryophyta</taxon>
        <taxon>Tracheophyta</taxon>
        <taxon>Spermatophyta</taxon>
        <taxon>Magnoliopsida</taxon>
        <taxon>Liliopsida</taxon>
        <taxon>Poales</taxon>
        <taxon>Cyperaceae</taxon>
        <taxon>Cyperoideae</taxon>
        <taxon>Rhynchosporeae</taxon>
        <taxon>Rhynchospora</taxon>
    </lineage>
</organism>
<dbReference type="InterPro" id="IPR011029">
    <property type="entry name" value="DEATH-like_dom_sf"/>
</dbReference>
<evidence type="ECO:0000256" key="2">
    <source>
        <dbReference type="ARBA" id="ARBA00022771"/>
    </source>
</evidence>
<keyword evidence="1" id="KW-0479">Metal-binding</keyword>
<keyword evidence="6" id="KW-1185">Reference proteome</keyword>
<dbReference type="Pfam" id="PF13920">
    <property type="entry name" value="zf-C3HC4_3"/>
    <property type="match status" value="1"/>
</dbReference>
<reference evidence="5" key="1">
    <citation type="submission" date="2022-08" db="EMBL/GenBank/DDBJ databases">
        <authorList>
            <person name="Marques A."/>
        </authorList>
    </citation>
    <scope>NUCLEOTIDE SEQUENCE</scope>
    <source>
        <strain evidence="5">RhyPub2mFocal</strain>
        <tissue evidence="5">Leaves</tissue>
    </source>
</reference>
<evidence type="ECO:0000313" key="6">
    <source>
        <dbReference type="Proteomes" id="UP001140206"/>
    </source>
</evidence>
<dbReference type="AlphaFoldDB" id="A0AAV8CG18"/>
<gene>
    <name evidence="5" type="ORF">LUZ62_089218</name>
</gene>
<feature type="chain" id="PRO_5043776184" evidence="4">
    <location>
        <begin position="35"/>
        <end position="116"/>
    </location>
</feature>
<dbReference type="Gene3D" id="1.10.1170.10">
    <property type="entry name" value="Inhibitor Of Apoptosis Protein (2mihbC-IAP-1), Chain A"/>
    <property type="match status" value="1"/>
</dbReference>
<dbReference type="EMBL" id="JAMFTS010000005">
    <property type="protein sequence ID" value="KAJ4754813.1"/>
    <property type="molecule type" value="Genomic_DNA"/>
</dbReference>
<dbReference type="Proteomes" id="UP001140206">
    <property type="component" value="Chromosome 5"/>
</dbReference>
<dbReference type="PANTHER" id="PTHR42647">
    <property type="entry name" value="SBP (S-RIBONUCLEASE BINDING PROTEIN) FAMILY PROTEIN"/>
    <property type="match status" value="1"/>
</dbReference>
<keyword evidence="3" id="KW-0862">Zinc</keyword>
<comment type="caution">
    <text evidence="5">The sequence shown here is derived from an EMBL/GenBank/DDBJ whole genome shotgun (WGS) entry which is preliminary data.</text>
</comment>
<accession>A0AAV8CG18</accession>
<dbReference type="Gene3D" id="1.10.533.10">
    <property type="entry name" value="Death Domain, Fas"/>
    <property type="match status" value="1"/>
</dbReference>
<feature type="signal peptide" evidence="4">
    <location>
        <begin position="1"/>
        <end position="34"/>
    </location>
</feature>
<sequence length="116" mass="12618">MVWLDIARNSTVMAFALRSTLDQALLLVVTAAAAEDSQLGNAQSFCYANRDEAEVSSDADMATLGWVRQCKVWGEEGSVLFLPCGHLCLCKECERMAAACLICCSMKNATMEILLC</sequence>